<dbReference type="AlphaFoldDB" id="A0A1L0CJ16"/>
<evidence type="ECO:0000256" key="2">
    <source>
        <dbReference type="ARBA" id="ARBA00022803"/>
    </source>
</evidence>
<accession>A0A1L0CJ16</accession>
<organism evidence="4 5">
    <name type="scientific">Hanseniaspora guilliermondii</name>
    <dbReference type="NCBI Taxonomy" id="56406"/>
    <lineage>
        <taxon>Eukaryota</taxon>
        <taxon>Fungi</taxon>
        <taxon>Dikarya</taxon>
        <taxon>Ascomycota</taxon>
        <taxon>Saccharomycotina</taxon>
        <taxon>Saccharomycetes</taxon>
        <taxon>Saccharomycodales</taxon>
        <taxon>Saccharomycodaceae</taxon>
        <taxon>Hanseniaspora</taxon>
    </lineage>
</organism>
<dbReference type="PANTHER" id="PTHR16193">
    <property type="entry name" value="TETRATRICOPEPTIDE REPEAT PROTEIN 27"/>
    <property type="match status" value="1"/>
</dbReference>
<protein>
    <recommendedName>
        <fullName evidence="6">Essential for maintenance of the cell wall protein 1</fullName>
    </recommendedName>
</protein>
<evidence type="ECO:0000313" key="4">
    <source>
        <dbReference type="EMBL" id="SGZ38329.1"/>
    </source>
</evidence>
<dbReference type="GO" id="GO:0005634">
    <property type="term" value="C:nucleus"/>
    <property type="evidence" value="ECO:0007669"/>
    <property type="project" value="EnsemblFungi"/>
</dbReference>
<evidence type="ECO:0000313" key="5">
    <source>
        <dbReference type="Proteomes" id="UP000183365"/>
    </source>
</evidence>
<dbReference type="OrthoDB" id="1936594at2759"/>
<feature type="repeat" description="TPR" evidence="3">
    <location>
        <begin position="560"/>
        <end position="593"/>
    </location>
</feature>
<gene>
    <name evidence="4" type="ORF">HGUI_00529</name>
</gene>
<dbReference type="InterPro" id="IPR019734">
    <property type="entry name" value="TPR_rpt"/>
</dbReference>
<sequence>MNTTSHFKLLLNITDEYETDELTTIINDLQKFIQVNFTNIEKGQPEKLDIETSNKLSIGGHLPYAFLREPKLFLSIKENIQKLMKSKDCDLQNMKNNTDIQLLLIYWYCRVMSIHLSFFTQSVLMANDPQVDILQSFFCGDEEIVHNLTLNIEDMALKQKTAQMYYLESCKVSILLHNEHLYAGRCLDKYTNLSNVEYVLTGAKVQRTKFQTKFHNNLIILAESSQEQIQFEERLFKQTDTSIESFKLNHETLLEKPVFIKGAENNDENEDLPEYNNKFLKTVATSAELPSKLSNLDYNKQPKLTFFDEIQFLLRLEAIKISSPAKDPLVEQELMAIIERLTSNIDGCNSLIFTYTLWERSLIETGKAKTIERALLQMEQLINDLQDADFQFDNQFFYLLPPRPNWILQSQLAEKYMELGVVKSAMEIYRRLHMYNELALCHCAIGEEKQGLKILEDTLLENPNEFRSLSIIGDIKQDPSYWERAWNEGRYTNAKISLAKHTFYKLNDLKGALNHFEACNIMRSNLDNIYLYGCIAMQAEEWNKARLAFQKCVQIDDTNMKAWSNLGAALLELNMFEQAHSAFSKAVSLTNGSQHTMKSNWQIIQNLMILSLRLHRWSDVLSTYSKLLDTQNLIDIEAIQALFEELTNQGNSKSYQTKLIALFEQELPTKIASMQTPEISQVYKILSRYELLQKRPWNSLNYAEISFRNVVNNVAITTEKSVFVKAVEEMEDLLSSYENLGPMDGRIEGSLVCKNWEYKCKMTIKLLMSKCVNYWSSEPEWDRILELRSDY</sequence>
<keyword evidence="2 3" id="KW-0802">TPR repeat</keyword>
<dbReference type="Gene3D" id="1.25.40.10">
    <property type="entry name" value="Tetratricopeptide repeat domain"/>
    <property type="match status" value="1"/>
</dbReference>
<keyword evidence="1" id="KW-0677">Repeat</keyword>
<proteinExistence type="predicted"/>
<dbReference type="GO" id="GO:0031505">
    <property type="term" value="P:fungal-type cell wall organization"/>
    <property type="evidence" value="ECO:0007669"/>
    <property type="project" value="EnsemblFungi"/>
</dbReference>
<dbReference type="SMART" id="SM00028">
    <property type="entry name" value="TPR"/>
    <property type="match status" value="3"/>
</dbReference>
<dbReference type="VEuPathDB" id="FungiDB:HGUI_00529"/>
<dbReference type="InterPro" id="IPR044244">
    <property type="entry name" value="TTC27/Emw1"/>
</dbReference>
<dbReference type="Proteomes" id="UP000183365">
    <property type="component" value="Unassembled WGS sequence"/>
</dbReference>
<reference evidence="5" key="1">
    <citation type="submission" date="2016-11" db="EMBL/GenBank/DDBJ databases">
        <authorList>
            <person name="Guldener U."/>
        </authorList>
    </citation>
    <scope>NUCLEOTIDE SEQUENCE [LARGE SCALE GENOMIC DNA]</scope>
</reference>
<evidence type="ECO:0008006" key="6">
    <source>
        <dbReference type="Google" id="ProtNLM"/>
    </source>
</evidence>
<dbReference type="PROSITE" id="PS50005">
    <property type="entry name" value="TPR"/>
    <property type="match status" value="1"/>
</dbReference>
<dbReference type="GO" id="GO:0005737">
    <property type="term" value="C:cytoplasm"/>
    <property type="evidence" value="ECO:0007669"/>
    <property type="project" value="EnsemblFungi"/>
</dbReference>
<keyword evidence="5" id="KW-1185">Reference proteome</keyword>
<evidence type="ECO:0000256" key="1">
    <source>
        <dbReference type="ARBA" id="ARBA00022737"/>
    </source>
</evidence>
<dbReference type="EMBL" id="FQNF01000006">
    <property type="protein sequence ID" value="SGZ38329.1"/>
    <property type="molecule type" value="Genomic_DNA"/>
</dbReference>
<evidence type="ECO:0000256" key="3">
    <source>
        <dbReference type="PROSITE-ProRule" id="PRU00339"/>
    </source>
</evidence>
<dbReference type="SUPFAM" id="SSF48452">
    <property type="entry name" value="TPR-like"/>
    <property type="match status" value="1"/>
</dbReference>
<dbReference type="InterPro" id="IPR011990">
    <property type="entry name" value="TPR-like_helical_dom_sf"/>
</dbReference>
<name>A0A1L0CJ16_9ASCO</name>
<dbReference type="PANTHER" id="PTHR16193:SF0">
    <property type="entry name" value="TETRATRICOPEPTIDE REPEAT PROTEIN 27"/>
    <property type="match status" value="1"/>
</dbReference>